<dbReference type="InterPro" id="IPR032466">
    <property type="entry name" value="Metal_Hydrolase"/>
</dbReference>
<proteinExistence type="predicted"/>
<dbReference type="PANTHER" id="PTHR43383:SF2">
    <property type="entry name" value="AMIDOHYDROLASE 2 FAMILY PROTEIN"/>
    <property type="match status" value="1"/>
</dbReference>
<reference evidence="2" key="2">
    <citation type="journal article" date="2022" name="Microbiol. Resour. Announc.">
        <title>Metagenome Sequencing to Explore Phylogenomics of Terrestrial Cyanobacteria.</title>
        <authorList>
            <person name="Ward R.D."/>
            <person name="Stajich J.E."/>
            <person name="Johansen J.R."/>
            <person name="Huntemann M."/>
            <person name="Clum A."/>
            <person name="Foster B."/>
            <person name="Foster B."/>
            <person name="Roux S."/>
            <person name="Palaniappan K."/>
            <person name="Varghese N."/>
            <person name="Mukherjee S."/>
            <person name="Reddy T.B.K."/>
            <person name="Daum C."/>
            <person name="Copeland A."/>
            <person name="Chen I.A."/>
            <person name="Ivanova N.N."/>
            <person name="Kyrpides N.C."/>
            <person name="Shapiro N."/>
            <person name="Eloe-Fadrosh E.A."/>
            <person name="Pietrasiak N."/>
        </authorList>
    </citation>
    <scope>NUCLEOTIDE SEQUENCE</scope>
    <source>
        <strain evidence="2">CPER-KK1</strain>
    </source>
</reference>
<dbReference type="Gene3D" id="3.20.20.140">
    <property type="entry name" value="Metal-dependent hydrolases"/>
    <property type="match status" value="1"/>
</dbReference>
<name>A0A951PL68_9CYAN</name>
<comment type="caution">
    <text evidence="2">The sequence shown here is derived from an EMBL/GenBank/DDBJ whole genome shotgun (WGS) entry which is preliminary data.</text>
</comment>
<dbReference type="GO" id="GO:0016787">
    <property type="term" value="F:hydrolase activity"/>
    <property type="evidence" value="ECO:0007669"/>
    <property type="project" value="InterPro"/>
</dbReference>
<evidence type="ECO:0000313" key="3">
    <source>
        <dbReference type="Proteomes" id="UP000753908"/>
    </source>
</evidence>
<feature type="domain" description="Amidohydrolase-related" evidence="1">
    <location>
        <begin position="201"/>
        <end position="369"/>
    </location>
</feature>
<dbReference type="EMBL" id="JAHHIF010000012">
    <property type="protein sequence ID" value="MBW4544952.1"/>
    <property type="molecule type" value="Genomic_DNA"/>
</dbReference>
<evidence type="ECO:0000313" key="2">
    <source>
        <dbReference type="EMBL" id="MBW4544952.1"/>
    </source>
</evidence>
<gene>
    <name evidence="2" type="ORF">KME25_10980</name>
</gene>
<evidence type="ECO:0000259" key="1">
    <source>
        <dbReference type="Pfam" id="PF04909"/>
    </source>
</evidence>
<dbReference type="AlphaFoldDB" id="A0A951PL68"/>
<protein>
    <submittedName>
        <fullName evidence="2">Amidohydrolase family protein</fullName>
    </submittedName>
</protein>
<reference evidence="2" key="1">
    <citation type="submission" date="2021-05" db="EMBL/GenBank/DDBJ databases">
        <authorList>
            <person name="Pietrasiak N."/>
            <person name="Ward R."/>
            <person name="Stajich J.E."/>
            <person name="Kurbessoian T."/>
        </authorList>
    </citation>
    <scope>NUCLEOTIDE SEQUENCE</scope>
    <source>
        <strain evidence="2">CPER-KK1</strain>
    </source>
</reference>
<sequence length="373" mass="42189">MLNLWDIAAIDQHAHNLLTPSAAAGYPYPASFTEGNDAEIVNNHARHSLFYRRSLREIAQLLECEPEEEAILQRRTQLGIEKLTQQCFSASKLEAIFLDDGFLADEILPVEWHQQFVPVQRILRLEYLAQNLMNEVEDFGCFLERFRSEIDPPPKGVVAFKSIVAYRTGLNIQLTLQEEAEHSFYTLKQEAQDKPLRLADKPLIDFLITQALEIAAKYRLPVQFHTGFGDPDLDLRLGNPLYMRSLLEDKRFRNAPIVLLHASYPYAQEAGYLASVYPQVYLDCGLAVPFLSVAGMRSVVQQLLELAPTSKLMYSSDAHNIPELYYLGAKWGREVLGQVLDEAIKNSDLTAKEAESVATAILSENARALHQIK</sequence>
<dbReference type="SUPFAM" id="SSF51556">
    <property type="entry name" value="Metallo-dependent hydrolases"/>
    <property type="match status" value="1"/>
</dbReference>
<organism evidence="2 3">
    <name type="scientific">Symplocastrum torsivum CPER-KK1</name>
    <dbReference type="NCBI Taxonomy" id="450513"/>
    <lineage>
        <taxon>Bacteria</taxon>
        <taxon>Bacillati</taxon>
        <taxon>Cyanobacteriota</taxon>
        <taxon>Cyanophyceae</taxon>
        <taxon>Oscillatoriophycideae</taxon>
        <taxon>Oscillatoriales</taxon>
        <taxon>Microcoleaceae</taxon>
        <taxon>Symplocastrum</taxon>
    </lineage>
</organism>
<dbReference type="InterPro" id="IPR006680">
    <property type="entry name" value="Amidohydro-rel"/>
</dbReference>
<dbReference type="PANTHER" id="PTHR43383">
    <property type="entry name" value="NODULIN 6"/>
    <property type="match status" value="1"/>
</dbReference>
<dbReference type="Proteomes" id="UP000753908">
    <property type="component" value="Unassembled WGS sequence"/>
</dbReference>
<accession>A0A951PL68</accession>
<dbReference type="Pfam" id="PF04909">
    <property type="entry name" value="Amidohydro_2"/>
    <property type="match status" value="1"/>
</dbReference>